<protein>
    <submittedName>
        <fullName evidence="1">Uncharacterized protein</fullName>
    </submittedName>
</protein>
<evidence type="ECO:0000313" key="2">
    <source>
        <dbReference type="Proteomes" id="UP001189122"/>
    </source>
</evidence>
<dbReference type="Proteomes" id="UP001189122">
    <property type="component" value="Unassembled WGS sequence"/>
</dbReference>
<name>A0A7I8IKS7_SPIIN</name>
<evidence type="ECO:0000313" key="1">
    <source>
        <dbReference type="EMBL" id="CAA2618758.1"/>
    </source>
</evidence>
<accession>A0A7I8IKS7</accession>
<sequence length="46" mass="5376">MTKFFLSNCVLFSLLLLCFISSILFTNRKLDYGSQVVSRRLTSRTR</sequence>
<gene>
    <name evidence="1" type="ORF">SI7747_04004925</name>
</gene>
<reference evidence="1 2" key="1">
    <citation type="submission" date="2019-12" db="EMBL/GenBank/DDBJ databases">
        <authorList>
            <person name="Scholz U."/>
            <person name="Mascher M."/>
            <person name="Fiebig A."/>
        </authorList>
    </citation>
    <scope>NUCLEOTIDE SEQUENCE</scope>
</reference>
<proteinExistence type="predicted"/>
<organism evidence="1">
    <name type="scientific">Spirodela intermedia</name>
    <name type="common">Intermediate duckweed</name>
    <dbReference type="NCBI Taxonomy" id="51605"/>
    <lineage>
        <taxon>Eukaryota</taxon>
        <taxon>Viridiplantae</taxon>
        <taxon>Streptophyta</taxon>
        <taxon>Embryophyta</taxon>
        <taxon>Tracheophyta</taxon>
        <taxon>Spermatophyta</taxon>
        <taxon>Magnoliopsida</taxon>
        <taxon>Liliopsida</taxon>
        <taxon>Araceae</taxon>
        <taxon>Lemnoideae</taxon>
        <taxon>Spirodela</taxon>
    </lineage>
</organism>
<dbReference type="AlphaFoldDB" id="A0A7I8IKS7"/>
<dbReference type="EMBL" id="CACRZD030000004">
    <property type="protein sequence ID" value="CAA6658480.1"/>
    <property type="molecule type" value="Genomic_DNA"/>
</dbReference>
<keyword evidence="2" id="KW-1185">Reference proteome</keyword>
<dbReference type="EMBL" id="LR743591">
    <property type="protein sequence ID" value="CAA2618758.1"/>
    <property type="molecule type" value="Genomic_DNA"/>
</dbReference>